<evidence type="ECO:0000259" key="3">
    <source>
        <dbReference type="PROSITE" id="PS50878"/>
    </source>
</evidence>
<feature type="compositionally biased region" description="Polar residues" evidence="2">
    <location>
        <begin position="126"/>
        <end position="139"/>
    </location>
</feature>
<protein>
    <recommendedName>
        <fullName evidence="3">Reverse transcriptase domain-containing protein</fullName>
    </recommendedName>
</protein>
<proteinExistence type="predicted"/>
<dbReference type="AlphaFoldDB" id="A0A819LKP6"/>
<evidence type="ECO:0000313" key="4">
    <source>
        <dbReference type="EMBL" id="CAF0997737.1"/>
    </source>
</evidence>
<evidence type="ECO:0000256" key="2">
    <source>
        <dbReference type="SAM" id="MobiDB-lite"/>
    </source>
</evidence>
<feature type="coiled-coil region" evidence="1">
    <location>
        <begin position="369"/>
        <end position="401"/>
    </location>
</feature>
<dbReference type="PANTHER" id="PTHR21301">
    <property type="entry name" value="REVERSE TRANSCRIPTASE"/>
    <property type="match status" value="1"/>
</dbReference>
<dbReference type="InterPro" id="IPR058912">
    <property type="entry name" value="HTH_animal"/>
</dbReference>
<dbReference type="Proteomes" id="UP000663881">
    <property type="component" value="Unassembled WGS sequence"/>
</dbReference>
<evidence type="ECO:0000256" key="1">
    <source>
        <dbReference type="SAM" id="Coils"/>
    </source>
</evidence>
<gene>
    <name evidence="5" type="ORF">OKA104_LOCUS27649</name>
    <name evidence="4" type="ORF">VCS650_LOCUS14555</name>
</gene>
<dbReference type="EMBL" id="CAJNON010000122">
    <property type="protein sequence ID" value="CAF0997737.1"/>
    <property type="molecule type" value="Genomic_DNA"/>
</dbReference>
<name>A0A819LKP6_9BILA</name>
<feature type="region of interest" description="Disordered" evidence="2">
    <location>
        <begin position="104"/>
        <end position="145"/>
    </location>
</feature>
<dbReference type="EMBL" id="CAJOAY010002573">
    <property type="protein sequence ID" value="CAF3963030.1"/>
    <property type="molecule type" value="Genomic_DNA"/>
</dbReference>
<dbReference type="OrthoDB" id="10056581at2759"/>
<feature type="compositionally biased region" description="Low complexity" evidence="2">
    <location>
        <begin position="104"/>
        <end position="114"/>
    </location>
</feature>
<comment type="caution">
    <text evidence="5">The sequence shown here is derived from an EMBL/GenBank/DDBJ whole genome shotgun (WGS) entry which is preliminary data.</text>
</comment>
<evidence type="ECO:0000313" key="6">
    <source>
        <dbReference type="Proteomes" id="UP000663881"/>
    </source>
</evidence>
<keyword evidence="1" id="KW-0175">Coiled coil</keyword>
<reference evidence="5" key="1">
    <citation type="submission" date="2021-02" db="EMBL/GenBank/DDBJ databases">
        <authorList>
            <person name="Nowell W R."/>
        </authorList>
    </citation>
    <scope>NUCLEOTIDE SEQUENCE</scope>
</reference>
<dbReference type="Pfam" id="PF26215">
    <property type="entry name" value="HTH_animal"/>
    <property type="match status" value="1"/>
</dbReference>
<dbReference type="PANTHER" id="PTHR21301:SF10">
    <property type="entry name" value="REVERSE TRANSCRIPTASE DOMAIN-CONTAINING PROTEIN"/>
    <property type="match status" value="1"/>
</dbReference>
<evidence type="ECO:0000313" key="5">
    <source>
        <dbReference type="EMBL" id="CAF3963030.1"/>
    </source>
</evidence>
<accession>A0A819LKP6</accession>
<dbReference type="Proteomes" id="UP000663891">
    <property type="component" value="Unassembled WGS sequence"/>
</dbReference>
<sequence>MTHNLNNLSQNQLRESLSTTQLLMEDQQYFIKKKSKCHGNRKLHHFKRKCRSRGFSEEQIVILIHQRNHTISEQLSTNQMMNNHTEQQHKRKRDLSKQDLLNSSTKSLSQLSISQEARKKAKTSQDETMLSKVNQSSQTSEEKHTIYKPSKYLRMPRKQLLHSLRLQLNHSLKQEQEQSFVLSRLKIFDQLFCIDQLRSLYQNYFNQGSQYQIWPDDILKIVQSDKTSVIQKYIEDYLILLRNRIDAYTIELAVQSSSSSYPSTLNPLENIDKRLQEFVRLHHIDLLRTVNYRMNKLNDKIYEKQLFKQLSYYYLTSEQFQEIDRLITIRRKQLKVFEDLTMFEQHILCHKLPKSYDSIDADVNREQCINKRNKTIQDLKRRMLNVELEQYEIKIQHYEHSYQQGLNALYSQITNPTSSDHKCQVHIVLHFMKSYFNHRSNLLIRQIRYKESCLHVKLLSHHRRHSLLKKKTIDVYPQIIVDIPKVSLNRVQLDYLSRNGPNYVRPNQTYVYSCKYRQKRMDQEYNRMLDVIVPYLVRVHYMSNTSTIIKTFSQELATCLYERYMAPISYLHMDRARQELKLVKSIQHRLNKSKYTLRVTDKSGIFHIGRAIDYEHKGEAYRQKTRAYVELESDPLWTVFDKVIHLLNDLRSKKHILAWQHEKMMPKRDKVALAYLYFIPKPHKEGTPLRPIVSSMKTPTTGISKFLDKLLRPLFDKHVRSTTIIDNVDLIHRLETYVSNGYLKPTTYLCTFDITDLYTMLPQEESLNILTEFLLEHGYHKVKGIAIDAIRKLARIVLTENVFVYNSKFYRQILGGAMGSAFTLTLANIFMWKWEKELIRRQAASNEIYGRYIDDIFFTSNESLDTINEWLEQANYFHLNIKLVRQIGKSVPFLDILVENNNGLLATSVYHKEAAEPYIVPFNSDHPRHVLRDVIDNALLRAIRCSSTLSAFNHERRSIKLMLLYNGYPPRYISSRFMKFFTKYQSTSTVSLLIDKENDFVALRCELLNKPTVSEHQIASRIAKTIEHPQKDKTENPLVQSKLDKKSKWLNILIIHYTHEKRLQSFKTDIHFLWNKTFEKTPVIITRLLVGNRNSPNLTQDLVHRR</sequence>
<dbReference type="InterPro" id="IPR000477">
    <property type="entry name" value="RT_dom"/>
</dbReference>
<feature type="domain" description="Reverse transcriptase" evidence="3">
    <location>
        <begin position="660"/>
        <end position="909"/>
    </location>
</feature>
<organism evidence="5 6">
    <name type="scientific">Adineta steineri</name>
    <dbReference type="NCBI Taxonomy" id="433720"/>
    <lineage>
        <taxon>Eukaryota</taxon>
        <taxon>Metazoa</taxon>
        <taxon>Spiralia</taxon>
        <taxon>Gnathifera</taxon>
        <taxon>Rotifera</taxon>
        <taxon>Eurotatoria</taxon>
        <taxon>Bdelloidea</taxon>
        <taxon>Adinetida</taxon>
        <taxon>Adinetidae</taxon>
        <taxon>Adineta</taxon>
    </lineage>
</organism>
<dbReference type="PROSITE" id="PS50878">
    <property type="entry name" value="RT_POL"/>
    <property type="match status" value="1"/>
</dbReference>